<sequence>MLNMDSSFNFGDQITGRGPNPGQGSQDLGNGLRSPSAGGQLQGFNNHVSLRNSTGIFDSPTDRRDSHEMSRGFQFQRTPRHEDRLPLDPARRERDERSVSPAGQTSTPTGPQRPPRGLASQTNSRGARGTEPPIGGHPDDNPSEVYGENNRHLAYATAHFKLLMEVVRANGKIDALSDQVAVLSRALLERAQTPGIVTGTPSAVTPGTQPKLPARQKWVASDKLLGLINPLALKLLFSPLLDAYTAIENGPEGYLPNSLFSTIKKTVAKEGVAFAAEHLPIQLLAGIHDSKMKELVDIPVPNIKGMVQRVAVRCGVAVEETNVEKVWAATDKPTRARIAYLRREAARLVLKGGQGRESIWAVVDKKLAELRMKRNEDYTTAHLGLANRRGHQGANAWRGGTYEYICIKPNPELEYSLSRPSIQYVVSDINSNYKMESSITLCFPGPSLSSDLYYR</sequence>
<evidence type="ECO:0000256" key="1">
    <source>
        <dbReference type="SAM" id="MobiDB-lite"/>
    </source>
</evidence>
<feature type="compositionally biased region" description="Polar residues" evidence="1">
    <location>
        <begin position="101"/>
        <end position="110"/>
    </location>
</feature>
<protein>
    <submittedName>
        <fullName evidence="2">Uncharacterized protein</fullName>
    </submittedName>
</protein>
<dbReference type="AlphaFoldDB" id="F4RS29"/>
<dbReference type="GeneID" id="18923385"/>
<dbReference type="VEuPathDB" id="FungiDB:MELLADRAFT_108135"/>
<dbReference type="KEGG" id="mlr:MELLADRAFT_108135"/>
<dbReference type="HOGENOM" id="CLU_030194_1_0_1"/>
<feature type="compositionally biased region" description="Polar residues" evidence="1">
    <location>
        <begin position="37"/>
        <end position="56"/>
    </location>
</feature>
<dbReference type="InParanoid" id="F4RS29"/>
<keyword evidence="3" id="KW-1185">Reference proteome</keyword>
<reference evidence="3" key="1">
    <citation type="journal article" date="2011" name="Proc. Natl. Acad. Sci. U.S.A.">
        <title>Obligate biotrophy features unraveled by the genomic analysis of rust fungi.</title>
        <authorList>
            <person name="Duplessis S."/>
            <person name="Cuomo C.A."/>
            <person name="Lin Y.-C."/>
            <person name="Aerts A."/>
            <person name="Tisserant E."/>
            <person name="Veneault-Fourrey C."/>
            <person name="Joly D.L."/>
            <person name="Hacquard S."/>
            <person name="Amselem J."/>
            <person name="Cantarel B.L."/>
            <person name="Chiu R."/>
            <person name="Coutinho P.M."/>
            <person name="Feau N."/>
            <person name="Field M."/>
            <person name="Frey P."/>
            <person name="Gelhaye E."/>
            <person name="Goldberg J."/>
            <person name="Grabherr M.G."/>
            <person name="Kodira C.D."/>
            <person name="Kohler A."/>
            <person name="Kuees U."/>
            <person name="Lindquist E.A."/>
            <person name="Lucas S.M."/>
            <person name="Mago R."/>
            <person name="Mauceli E."/>
            <person name="Morin E."/>
            <person name="Murat C."/>
            <person name="Pangilinan J.L."/>
            <person name="Park R."/>
            <person name="Pearson M."/>
            <person name="Quesneville H."/>
            <person name="Rouhier N."/>
            <person name="Sakthikumar S."/>
            <person name="Salamov A.A."/>
            <person name="Schmutz J."/>
            <person name="Selles B."/>
            <person name="Shapiro H."/>
            <person name="Tanguay P."/>
            <person name="Tuskan G.A."/>
            <person name="Henrissat B."/>
            <person name="Van de Peer Y."/>
            <person name="Rouze P."/>
            <person name="Ellis J.G."/>
            <person name="Dodds P.N."/>
            <person name="Schein J.E."/>
            <person name="Zhong S."/>
            <person name="Hamelin R.C."/>
            <person name="Grigoriev I.V."/>
            <person name="Szabo L.J."/>
            <person name="Martin F."/>
        </authorList>
    </citation>
    <scope>NUCLEOTIDE SEQUENCE [LARGE SCALE GENOMIC DNA]</scope>
    <source>
        <strain evidence="3">98AG31 / pathotype 3-4-7</strain>
    </source>
</reference>
<evidence type="ECO:0000313" key="3">
    <source>
        <dbReference type="Proteomes" id="UP000001072"/>
    </source>
</evidence>
<proteinExistence type="predicted"/>
<dbReference type="EMBL" id="GL883116">
    <property type="protein sequence ID" value="EGG04850.1"/>
    <property type="molecule type" value="Genomic_DNA"/>
</dbReference>
<evidence type="ECO:0000313" key="2">
    <source>
        <dbReference type="EMBL" id="EGG04850.1"/>
    </source>
</evidence>
<dbReference type="Proteomes" id="UP000001072">
    <property type="component" value="Unassembled WGS sequence"/>
</dbReference>
<gene>
    <name evidence="2" type="ORF">MELLADRAFT_108135</name>
</gene>
<dbReference type="RefSeq" id="XP_007411941.1">
    <property type="nucleotide sequence ID" value="XM_007411879.1"/>
</dbReference>
<accession>F4RS29</accession>
<feature type="compositionally biased region" description="Basic and acidic residues" evidence="1">
    <location>
        <begin position="79"/>
        <end position="98"/>
    </location>
</feature>
<feature type="region of interest" description="Disordered" evidence="1">
    <location>
        <begin position="1"/>
        <end position="147"/>
    </location>
</feature>
<feature type="compositionally biased region" description="Polar residues" evidence="1">
    <location>
        <begin position="1"/>
        <end position="12"/>
    </location>
</feature>
<name>F4RS29_MELLP</name>
<feature type="compositionally biased region" description="Basic and acidic residues" evidence="1">
    <location>
        <begin position="60"/>
        <end position="70"/>
    </location>
</feature>
<organism evidence="3">
    <name type="scientific">Melampsora larici-populina (strain 98AG31 / pathotype 3-4-7)</name>
    <name type="common">Poplar leaf rust fungus</name>
    <dbReference type="NCBI Taxonomy" id="747676"/>
    <lineage>
        <taxon>Eukaryota</taxon>
        <taxon>Fungi</taxon>
        <taxon>Dikarya</taxon>
        <taxon>Basidiomycota</taxon>
        <taxon>Pucciniomycotina</taxon>
        <taxon>Pucciniomycetes</taxon>
        <taxon>Pucciniales</taxon>
        <taxon>Melampsoraceae</taxon>
        <taxon>Melampsora</taxon>
    </lineage>
</organism>